<dbReference type="SUPFAM" id="SSF55729">
    <property type="entry name" value="Acyl-CoA N-acyltransferases (Nat)"/>
    <property type="match status" value="1"/>
</dbReference>
<evidence type="ECO:0000256" key="1">
    <source>
        <dbReference type="ARBA" id="ARBA00022679"/>
    </source>
</evidence>
<proteinExistence type="predicted"/>
<dbReference type="Gene3D" id="3.40.630.30">
    <property type="match status" value="1"/>
</dbReference>
<evidence type="ECO:0000313" key="5">
    <source>
        <dbReference type="Proteomes" id="UP001385499"/>
    </source>
</evidence>
<accession>A0ABU8TQC9</accession>
<dbReference type="EC" id="2.3.1.-" evidence="4"/>
<protein>
    <submittedName>
        <fullName evidence="4">GNAT family N-acetyltransferase</fullName>
        <ecNumber evidence="4">2.3.1.-</ecNumber>
    </submittedName>
</protein>
<comment type="caution">
    <text evidence="4">The sequence shown here is derived from an EMBL/GenBank/DDBJ whole genome shotgun (WGS) entry which is preliminary data.</text>
</comment>
<dbReference type="InterPro" id="IPR016181">
    <property type="entry name" value="Acyl_CoA_acyltransferase"/>
</dbReference>
<keyword evidence="5" id="KW-1185">Reference proteome</keyword>
<feature type="domain" description="N-acetyltransferase" evidence="3">
    <location>
        <begin position="6"/>
        <end position="167"/>
    </location>
</feature>
<keyword evidence="2 4" id="KW-0012">Acyltransferase</keyword>
<dbReference type="PANTHER" id="PTHR43877">
    <property type="entry name" value="AMINOALKYLPHOSPHONATE N-ACETYLTRANSFERASE-RELATED-RELATED"/>
    <property type="match status" value="1"/>
</dbReference>
<reference evidence="4 5" key="1">
    <citation type="submission" date="2024-02" db="EMBL/GenBank/DDBJ databases">
        <title>Roseibium algae sp. nov., isolated from marine alga (Grateloupia sp.), showing potential in myo-inositol conversion.</title>
        <authorList>
            <person name="Wang Y."/>
        </authorList>
    </citation>
    <scope>NUCLEOTIDE SEQUENCE [LARGE SCALE GENOMIC DNA]</scope>
    <source>
        <strain evidence="4 5">H3510</strain>
    </source>
</reference>
<dbReference type="Pfam" id="PF00583">
    <property type="entry name" value="Acetyltransf_1"/>
    <property type="match status" value="1"/>
</dbReference>
<dbReference type="Proteomes" id="UP001385499">
    <property type="component" value="Unassembled WGS sequence"/>
</dbReference>
<dbReference type="PROSITE" id="PS51186">
    <property type="entry name" value="GNAT"/>
    <property type="match status" value="1"/>
</dbReference>
<evidence type="ECO:0000259" key="3">
    <source>
        <dbReference type="PROSITE" id="PS51186"/>
    </source>
</evidence>
<organism evidence="4 5">
    <name type="scientific">Roseibium algae</name>
    <dbReference type="NCBI Taxonomy" id="3123038"/>
    <lineage>
        <taxon>Bacteria</taxon>
        <taxon>Pseudomonadati</taxon>
        <taxon>Pseudomonadota</taxon>
        <taxon>Alphaproteobacteria</taxon>
        <taxon>Hyphomicrobiales</taxon>
        <taxon>Stappiaceae</taxon>
        <taxon>Roseibium</taxon>
    </lineage>
</organism>
<name>A0ABU8TQC9_9HYPH</name>
<keyword evidence="1 4" id="KW-0808">Transferase</keyword>
<evidence type="ECO:0000313" key="4">
    <source>
        <dbReference type="EMBL" id="MEJ8476379.1"/>
    </source>
</evidence>
<dbReference type="CDD" id="cd04301">
    <property type="entry name" value="NAT_SF"/>
    <property type="match status" value="1"/>
</dbReference>
<gene>
    <name evidence="4" type="ORF">V6575_20000</name>
</gene>
<dbReference type="InterPro" id="IPR000182">
    <property type="entry name" value="GNAT_dom"/>
</dbReference>
<evidence type="ECO:0000256" key="2">
    <source>
        <dbReference type="ARBA" id="ARBA00023315"/>
    </source>
</evidence>
<dbReference type="InterPro" id="IPR050832">
    <property type="entry name" value="Bact_Acetyltransf"/>
</dbReference>
<dbReference type="EMBL" id="JBAKIA010000018">
    <property type="protein sequence ID" value="MEJ8476379.1"/>
    <property type="molecule type" value="Genomic_DNA"/>
</dbReference>
<dbReference type="GO" id="GO:0016746">
    <property type="term" value="F:acyltransferase activity"/>
    <property type="evidence" value="ECO:0007669"/>
    <property type="project" value="UniProtKB-KW"/>
</dbReference>
<sequence>MNSELIELRPAEGRDCKALASIHSAAWLGAYRGLLNGIELDRMIARRSPAWWQGALSKGVQIKVLDVAGEPAGYATFGSSRIPLMAGAGEIYELYLKPEYQGLGFGRKLFETVRKDLAVRHPKGLAIQVLSENGPARAFYQALGGQLIPTTTQVSPMSRLELSVYFWSGVYRQPSRK</sequence>
<dbReference type="RefSeq" id="WP_340276874.1">
    <property type="nucleotide sequence ID" value="NZ_JBAKIA010000018.1"/>
</dbReference>